<proteinExistence type="predicted"/>
<gene>
    <name evidence="1" type="ORF">GCM10009676_15860</name>
</gene>
<evidence type="ECO:0000313" key="2">
    <source>
        <dbReference type="Proteomes" id="UP001500653"/>
    </source>
</evidence>
<evidence type="ECO:0008006" key="3">
    <source>
        <dbReference type="Google" id="ProtNLM"/>
    </source>
</evidence>
<keyword evidence="2" id="KW-1185">Reference proteome</keyword>
<evidence type="ECO:0000313" key="1">
    <source>
        <dbReference type="EMBL" id="GAA1233348.1"/>
    </source>
</evidence>
<dbReference type="EMBL" id="BAAALN010000005">
    <property type="protein sequence ID" value="GAA1233348.1"/>
    <property type="molecule type" value="Genomic_DNA"/>
</dbReference>
<dbReference type="Gene3D" id="1.10.10.10">
    <property type="entry name" value="Winged helix-like DNA-binding domain superfamily/Winged helix DNA-binding domain"/>
    <property type="match status" value="1"/>
</dbReference>
<dbReference type="SUPFAM" id="SSF46785">
    <property type="entry name" value="Winged helix' DNA-binding domain"/>
    <property type="match status" value="1"/>
</dbReference>
<organism evidence="1 2">
    <name type="scientific">Prauserella halophila</name>
    <dbReference type="NCBI Taxonomy" id="185641"/>
    <lineage>
        <taxon>Bacteria</taxon>
        <taxon>Bacillati</taxon>
        <taxon>Actinomycetota</taxon>
        <taxon>Actinomycetes</taxon>
        <taxon>Pseudonocardiales</taxon>
        <taxon>Pseudonocardiaceae</taxon>
        <taxon>Prauserella</taxon>
    </lineage>
</organism>
<protein>
    <recommendedName>
        <fullName evidence="3">ArsR family transcriptional regulator</fullName>
    </recommendedName>
</protein>
<comment type="caution">
    <text evidence="1">The sequence shown here is derived from an EMBL/GenBank/DDBJ whole genome shotgun (WGS) entry which is preliminary data.</text>
</comment>
<accession>A0ABP4GSH6</accession>
<dbReference type="InterPro" id="IPR036388">
    <property type="entry name" value="WH-like_DNA-bd_sf"/>
</dbReference>
<dbReference type="Proteomes" id="UP001500653">
    <property type="component" value="Unassembled WGS sequence"/>
</dbReference>
<dbReference type="InterPro" id="IPR036390">
    <property type="entry name" value="WH_DNA-bd_sf"/>
</dbReference>
<sequence>MSFQAVSQHLKVLGDAGPVTRSKEAQRRPVHLDPEVFDLMSIWIEIVREFDAEPEQVFHAHVDPEPYRRWVGPRSLHSWDLAKALGHEPDLGQERCAPALEGMRAIEGLLRDGGQFGPPCRCPTTHPLRTG</sequence>
<dbReference type="InterPro" id="IPR023393">
    <property type="entry name" value="START-like_dom_sf"/>
</dbReference>
<name>A0ABP4GSH6_9PSEU</name>
<dbReference type="Gene3D" id="3.30.530.20">
    <property type="match status" value="1"/>
</dbReference>
<reference evidence="2" key="1">
    <citation type="journal article" date="2019" name="Int. J. Syst. Evol. Microbiol.">
        <title>The Global Catalogue of Microorganisms (GCM) 10K type strain sequencing project: providing services to taxonomists for standard genome sequencing and annotation.</title>
        <authorList>
            <consortium name="The Broad Institute Genomics Platform"/>
            <consortium name="The Broad Institute Genome Sequencing Center for Infectious Disease"/>
            <person name="Wu L."/>
            <person name="Ma J."/>
        </authorList>
    </citation>
    <scope>NUCLEOTIDE SEQUENCE [LARGE SCALE GENOMIC DNA]</scope>
    <source>
        <strain evidence="2">JCM 13023</strain>
    </source>
</reference>